<name>A0AAW0V0F0_SCYPA</name>
<keyword evidence="2" id="KW-1185">Reference proteome</keyword>
<organism evidence="1 2">
    <name type="scientific">Scylla paramamosain</name>
    <name type="common">Mud crab</name>
    <dbReference type="NCBI Taxonomy" id="85552"/>
    <lineage>
        <taxon>Eukaryota</taxon>
        <taxon>Metazoa</taxon>
        <taxon>Ecdysozoa</taxon>
        <taxon>Arthropoda</taxon>
        <taxon>Crustacea</taxon>
        <taxon>Multicrustacea</taxon>
        <taxon>Malacostraca</taxon>
        <taxon>Eumalacostraca</taxon>
        <taxon>Eucarida</taxon>
        <taxon>Decapoda</taxon>
        <taxon>Pleocyemata</taxon>
        <taxon>Brachyura</taxon>
        <taxon>Eubrachyura</taxon>
        <taxon>Portunoidea</taxon>
        <taxon>Portunidae</taxon>
        <taxon>Portuninae</taxon>
        <taxon>Scylla</taxon>
    </lineage>
</organism>
<dbReference type="AlphaFoldDB" id="A0AAW0V0F0"/>
<dbReference type="Proteomes" id="UP001487740">
    <property type="component" value="Unassembled WGS sequence"/>
</dbReference>
<protein>
    <submittedName>
        <fullName evidence="1">Uncharacterized protein</fullName>
    </submittedName>
</protein>
<dbReference type="EMBL" id="JARAKH010000003">
    <property type="protein sequence ID" value="KAK8405440.1"/>
    <property type="molecule type" value="Genomic_DNA"/>
</dbReference>
<evidence type="ECO:0000313" key="1">
    <source>
        <dbReference type="EMBL" id="KAK8405440.1"/>
    </source>
</evidence>
<sequence>MKSLWKFPDLVERLLKDYAPSVIYPTTGFLNVAVHDYILNCDDSTRLDRVLGMLGGVDMASVRSRPFLETREDDEKAPAKISDIIHPVLKEY</sequence>
<proteinExistence type="predicted"/>
<comment type="caution">
    <text evidence="1">The sequence shown here is derived from an EMBL/GenBank/DDBJ whole genome shotgun (WGS) entry which is preliminary data.</text>
</comment>
<gene>
    <name evidence="1" type="ORF">O3P69_001776</name>
</gene>
<accession>A0AAW0V0F0</accession>
<reference evidence="1 2" key="1">
    <citation type="submission" date="2023-03" db="EMBL/GenBank/DDBJ databases">
        <title>High-quality genome of Scylla paramamosain provides insights in environmental adaptation.</title>
        <authorList>
            <person name="Zhang L."/>
        </authorList>
    </citation>
    <scope>NUCLEOTIDE SEQUENCE [LARGE SCALE GENOMIC DNA]</scope>
    <source>
        <strain evidence="1">LZ_2023a</strain>
        <tissue evidence="1">Muscle</tissue>
    </source>
</reference>
<evidence type="ECO:0000313" key="2">
    <source>
        <dbReference type="Proteomes" id="UP001487740"/>
    </source>
</evidence>